<dbReference type="InterPro" id="IPR017932">
    <property type="entry name" value="GATase_2_dom"/>
</dbReference>
<dbReference type="InterPro" id="IPR001962">
    <property type="entry name" value="Asn_synthase"/>
</dbReference>
<keyword evidence="5" id="KW-0067">ATP-binding</keyword>
<comment type="similarity">
    <text evidence="2">Belongs to the asparagine synthetase family.</text>
</comment>
<dbReference type="PANTHER" id="PTHR43284:SF1">
    <property type="entry name" value="ASPARAGINE SYNTHETASE"/>
    <property type="match status" value="1"/>
</dbReference>
<sequence length="622" mass="72719">MYAIKSLRRKVKSKAMSGIAGIISPTNREDLEVCIQTMTQLMTHKSWHKIQKSILPGAGVATISVNDQKTISEQKGMVLTVIGEIFDQDKLRTMLLESGYRDTSRNISDILLGLYLQFGVESLCGLNGLYLISIWEDDYKRLTIINDRYGFRKLYYWLFKDRFMFASEYKSLIWHPQFNKKINEVALSDFLSVNYLLDDRTLFEDIKVFPPASIMTYQEGQNTFHRYWDYEFHTGETKKSKEYYIDEYALRVKEAVRKRYKENMCLPITGGFDSRTLAAMAGQYLKFPKIVTCTVGHKHCYDVRFGRSIAKSLGYSHTFIPIDHGYIETYADKGIWELEGLNCFAFWIFALCSFLEENKSKSVMCGFLGDCLSGAHLFPLLWESTDSEKAVELLYDTFFNTTFKDRELAILLKPNIYRNVRGESFASVKRCFNTLRTDNILNKCTYVDLHQRQRRYIAFHIEALGQFSEVLEPFTDNEFIDFVQGIPVEMKRGQMIYKKMIAQYLSKVKQVPTTITGLPIDTSQSYEAAFKLWHRFYSRVLPRFTAGKLGHNYKHYIHEAWLKNTLENFVISTLKQKEYLEDYFNIDVVNNLVADHMSGKRNAYMRICVLMTFLLWRKRFCS</sequence>
<dbReference type="AlphaFoldDB" id="A0A533QFG8"/>
<accession>A0A533QFG8</accession>
<dbReference type="EC" id="6.3.5.4" evidence="3"/>
<evidence type="ECO:0000256" key="5">
    <source>
        <dbReference type="ARBA" id="ARBA00022840"/>
    </source>
</evidence>
<evidence type="ECO:0000256" key="1">
    <source>
        <dbReference type="ARBA" id="ARBA00005187"/>
    </source>
</evidence>
<dbReference type="InterPro" id="IPR014729">
    <property type="entry name" value="Rossmann-like_a/b/a_fold"/>
</dbReference>
<organism evidence="8 9">
    <name type="scientific">Candidatus Jettenia ecosi</name>
    <dbReference type="NCBI Taxonomy" id="2494326"/>
    <lineage>
        <taxon>Bacteria</taxon>
        <taxon>Pseudomonadati</taxon>
        <taxon>Planctomycetota</taxon>
        <taxon>Candidatus Brocadiia</taxon>
        <taxon>Candidatus Brocadiales</taxon>
        <taxon>Candidatus Brocadiaceae</taxon>
        <taxon>Candidatus Jettenia</taxon>
    </lineage>
</organism>
<dbReference type="Pfam" id="PF13537">
    <property type="entry name" value="GATase_7"/>
    <property type="match status" value="1"/>
</dbReference>
<dbReference type="Pfam" id="PF00733">
    <property type="entry name" value="Asn_synthase"/>
    <property type="match status" value="1"/>
</dbReference>
<proteinExistence type="inferred from homology"/>
<evidence type="ECO:0000313" key="9">
    <source>
        <dbReference type="Proteomes" id="UP000319783"/>
    </source>
</evidence>
<dbReference type="Gene3D" id="3.60.20.10">
    <property type="entry name" value="Glutamine Phosphoribosylpyrophosphate, subunit 1, domain 1"/>
    <property type="match status" value="1"/>
</dbReference>
<gene>
    <name evidence="8" type="ORF">JETT_0157</name>
</gene>
<evidence type="ECO:0000259" key="7">
    <source>
        <dbReference type="PROSITE" id="PS51278"/>
    </source>
</evidence>
<dbReference type="EMBL" id="SULG01000002">
    <property type="protein sequence ID" value="TLD43526.1"/>
    <property type="molecule type" value="Genomic_DNA"/>
</dbReference>
<evidence type="ECO:0000313" key="8">
    <source>
        <dbReference type="EMBL" id="TLD43526.1"/>
    </source>
</evidence>
<dbReference type="PROSITE" id="PS51278">
    <property type="entry name" value="GATASE_TYPE_2"/>
    <property type="match status" value="1"/>
</dbReference>
<dbReference type="InterPro" id="IPR051786">
    <property type="entry name" value="ASN_synthetase/amidase"/>
</dbReference>
<evidence type="ECO:0000256" key="4">
    <source>
        <dbReference type="ARBA" id="ARBA00022741"/>
    </source>
</evidence>
<dbReference type="PIRSF" id="PIRSF001589">
    <property type="entry name" value="Asn_synthetase_glu-h"/>
    <property type="match status" value="1"/>
</dbReference>
<dbReference type="GO" id="GO:0006529">
    <property type="term" value="P:asparagine biosynthetic process"/>
    <property type="evidence" value="ECO:0007669"/>
    <property type="project" value="InterPro"/>
</dbReference>
<evidence type="ECO:0000256" key="3">
    <source>
        <dbReference type="ARBA" id="ARBA00012737"/>
    </source>
</evidence>
<evidence type="ECO:0000256" key="2">
    <source>
        <dbReference type="ARBA" id="ARBA00005752"/>
    </source>
</evidence>
<dbReference type="SUPFAM" id="SSF52402">
    <property type="entry name" value="Adenine nucleotide alpha hydrolases-like"/>
    <property type="match status" value="1"/>
</dbReference>
<feature type="domain" description="Glutamine amidotransferase type-2" evidence="7">
    <location>
        <begin position="17"/>
        <end position="220"/>
    </location>
</feature>
<evidence type="ECO:0000256" key="6">
    <source>
        <dbReference type="ARBA" id="ARBA00048741"/>
    </source>
</evidence>
<comment type="catalytic activity">
    <reaction evidence="6">
        <text>L-aspartate + L-glutamine + ATP + H2O = L-asparagine + L-glutamate + AMP + diphosphate + H(+)</text>
        <dbReference type="Rhea" id="RHEA:12228"/>
        <dbReference type="ChEBI" id="CHEBI:15377"/>
        <dbReference type="ChEBI" id="CHEBI:15378"/>
        <dbReference type="ChEBI" id="CHEBI:29985"/>
        <dbReference type="ChEBI" id="CHEBI:29991"/>
        <dbReference type="ChEBI" id="CHEBI:30616"/>
        <dbReference type="ChEBI" id="CHEBI:33019"/>
        <dbReference type="ChEBI" id="CHEBI:58048"/>
        <dbReference type="ChEBI" id="CHEBI:58359"/>
        <dbReference type="ChEBI" id="CHEBI:456215"/>
        <dbReference type="EC" id="6.3.5.4"/>
    </reaction>
</comment>
<dbReference type="SUPFAM" id="SSF56235">
    <property type="entry name" value="N-terminal nucleophile aminohydrolases (Ntn hydrolases)"/>
    <property type="match status" value="1"/>
</dbReference>
<dbReference type="Gene3D" id="3.40.50.620">
    <property type="entry name" value="HUPs"/>
    <property type="match status" value="1"/>
</dbReference>
<dbReference type="PANTHER" id="PTHR43284">
    <property type="entry name" value="ASPARAGINE SYNTHETASE (GLUTAMINE-HYDROLYZING)"/>
    <property type="match status" value="1"/>
</dbReference>
<dbReference type="GO" id="GO:0004066">
    <property type="term" value="F:asparagine synthase (glutamine-hydrolyzing) activity"/>
    <property type="evidence" value="ECO:0007669"/>
    <property type="project" value="UniProtKB-EC"/>
</dbReference>
<dbReference type="GO" id="GO:0005524">
    <property type="term" value="F:ATP binding"/>
    <property type="evidence" value="ECO:0007669"/>
    <property type="project" value="UniProtKB-KW"/>
</dbReference>
<reference evidence="8 9" key="1">
    <citation type="submission" date="2019-04" db="EMBL/GenBank/DDBJ databases">
        <title>Genome of a novel bacterium Candidatus Jettenia ecosi reconstructed from metagenome of an anammox bioreactor.</title>
        <authorList>
            <person name="Mardanov A.V."/>
            <person name="Beletsky A.V."/>
            <person name="Ravin N.V."/>
            <person name="Botchkova E.A."/>
            <person name="Litti Y.V."/>
            <person name="Nozhevnikova A.N."/>
        </authorList>
    </citation>
    <scope>NUCLEOTIDE SEQUENCE [LARGE SCALE GENOMIC DNA]</scope>
    <source>
        <strain evidence="8">J2</strain>
    </source>
</reference>
<dbReference type="Proteomes" id="UP000319783">
    <property type="component" value="Unassembled WGS sequence"/>
</dbReference>
<comment type="pathway">
    <text evidence="1">Amino-acid biosynthesis; L-asparagine biosynthesis; L-asparagine from L-aspartate (L-Gln route): step 1/1.</text>
</comment>
<dbReference type="InterPro" id="IPR006426">
    <property type="entry name" value="Asn_synth_AEB"/>
</dbReference>
<comment type="caution">
    <text evidence="8">The sequence shown here is derived from an EMBL/GenBank/DDBJ whole genome shotgun (WGS) entry which is preliminary data.</text>
</comment>
<keyword evidence="4" id="KW-0547">Nucleotide-binding</keyword>
<protein>
    <recommendedName>
        <fullName evidence="3">asparagine synthase (glutamine-hydrolyzing)</fullName>
        <ecNumber evidence="3">6.3.5.4</ecNumber>
    </recommendedName>
</protein>
<dbReference type="InterPro" id="IPR029055">
    <property type="entry name" value="Ntn_hydrolases_N"/>
</dbReference>
<name>A0A533QFG8_9BACT</name>